<dbReference type="Proteomes" id="UP000185934">
    <property type="component" value="Chromosome"/>
</dbReference>
<reference evidence="3" key="1">
    <citation type="submission" date="2016-11" db="EMBL/GenBank/DDBJ databases">
        <title>Dehalogenimonas formicexedens sp. nov., a chlorinated alkane respiring bacterium isolated from contaminated groundwater.</title>
        <authorList>
            <person name="Key T.A."/>
            <person name="Bowman K.S."/>
            <person name="Lee I."/>
            <person name="Chun J."/>
            <person name="Albuquerque L."/>
            <person name="da Costa M.S."/>
            <person name="Rainey F.A."/>
            <person name="Moe W.M."/>
        </authorList>
    </citation>
    <scope>NUCLEOTIDE SEQUENCE [LARGE SCALE GENOMIC DNA]</scope>
    <source>
        <strain evidence="3">NSZ-14</strain>
    </source>
</reference>
<dbReference type="KEGG" id="dfo:Dform_01709"/>
<keyword evidence="2" id="KW-0238">DNA-binding</keyword>
<dbReference type="EMBL" id="CP018258">
    <property type="protein sequence ID" value="APV45028.1"/>
    <property type="molecule type" value="Genomic_DNA"/>
</dbReference>
<dbReference type="Gene3D" id="1.10.260.40">
    <property type="entry name" value="lambda repressor-like DNA-binding domains"/>
    <property type="match status" value="1"/>
</dbReference>
<dbReference type="InterPro" id="IPR001387">
    <property type="entry name" value="Cro/C1-type_HTH"/>
</dbReference>
<dbReference type="OrthoDB" id="6386941at2"/>
<evidence type="ECO:0000313" key="2">
    <source>
        <dbReference type="EMBL" id="APV45028.1"/>
    </source>
</evidence>
<dbReference type="InterPro" id="IPR010982">
    <property type="entry name" value="Lambda_DNA-bd_dom_sf"/>
</dbReference>
<protein>
    <submittedName>
        <fullName evidence="2">DNA-binding transcriptional regulator, XRE-family HTH domain</fullName>
    </submittedName>
</protein>
<dbReference type="RefSeq" id="WP_083635426.1">
    <property type="nucleotide sequence ID" value="NZ_CP018258.1"/>
</dbReference>
<organism evidence="2 3">
    <name type="scientific">Dehalogenimonas formicexedens</name>
    <dbReference type="NCBI Taxonomy" id="1839801"/>
    <lineage>
        <taxon>Bacteria</taxon>
        <taxon>Bacillati</taxon>
        <taxon>Chloroflexota</taxon>
        <taxon>Dehalococcoidia</taxon>
        <taxon>Dehalococcoidales</taxon>
        <taxon>Dehalococcoidaceae</taxon>
        <taxon>Dehalogenimonas</taxon>
    </lineage>
</organism>
<dbReference type="GO" id="GO:0003677">
    <property type="term" value="F:DNA binding"/>
    <property type="evidence" value="ECO:0007669"/>
    <property type="project" value="UniProtKB-KW"/>
</dbReference>
<evidence type="ECO:0000259" key="1">
    <source>
        <dbReference type="PROSITE" id="PS50943"/>
    </source>
</evidence>
<dbReference type="SUPFAM" id="SSF47413">
    <property type="entry name" value="lambda repressor-like DNA-binding domains"/>
    <property type="match status" value="1"/>
</dbReference>
<dbReference type="AlphaFoldDB" id="A0A1P8F9A3"/>
<accession>A0A1P8F9A3</accession>
<dbReference type="CDD" id="cd00093">
    <property type="entry name" value="HTH_XRE"/>
    <property type="match status" value="1"/>
</dbReference>
<evidence type="ECO:0000313" key="3">
    <source>
        <dbReference type="Proteomes" id="UP000185934"/>
    </source>
</evidence>
<dbReference type="Pfam" id="PF01381">
    <property type="entry name" value="HTH_3"/>
    <property type="match status" value="1"/>
</dbReference>
<name>A0A1P8F9A3_9CHLR</name>
<gene>
    <name evidence="2" type="ORF">Dform_01709</name>
</gene>
<keyword evidence="3" id="KW-1185">Reference proteome</keyword>
<proteinExistence type="predicted"/>
<dbReference type="PROSITE" id="PS50943">
    <property type="entry name" value="HTH_CROC1"/>
    <property type="match status" value="1"/>
</dbReference>
<sequence length="86" mass="9554">MIIKVRVNQPAVLRAIARRNLSQNGLAIKAGISSGFISQIMRGSRYPSPMVREKLQNALRVTFDDIFIIEEVECDGAEAHETARAN</sequence>
<feature type="domain" description="HTH cro/C1-type" evidence="1">
    <location>
        <begin position="12"/>
        <end position="66"/>
    </location>
</feature>
<dbReference type="STRING" id="1839801.Dform_01709"/>
<dbReference type="SMART" id="SM00530">
    <property type="entry name" value="HTH_XRE"/>
    <property type="match status" value="1"/>
</dbReference>